<comment type="caution">
    <text evidence="5">The sequence shown here is derived from an EMBL/GenBank/DDBJ whole genome shotgun (WGS) entry which is preliminary data.</text>
</comment>
<gene>
    <name evidence="5" type="ORF">LSH36_511g01099</name>
</gene>
<feature type="compositionally biased region" description="Basic and acidic residues" evidence="3">
    <location>
        <begin position="147"/>
        <end position="163"/>
    </location>
</feature>
<evidence type="ECO:0000313" key="5">
    <source>
        <dbReference type="EMBL" id="KAK2148176.1"/>
    </source>
</evidence>
<evidence type="ECO:0000256" key="1">
    <source>
        <dbReference type="ARBA" id="ARBA00008155"/>
    </source>
</evidence>
<feature type="coiled-coil region" evidence="2">
    <location>
        <begin position="218"/>
        <end position="245"/>
    </location>
</feature>
<dbReference type="InterPro" id="IPR009730">
    <property type="entry name" value="MFAP1_C"/>
</dbReference>
<feature type="compositionally biased region" description="Basic and acidic residues" evidence="3">
    <location>
        <begin position="79"/>
        <end position="93"/>
    </location>
</feature>
<dbReference type="EMBL" id="JAODUP010000511">
    <property type="protein sequence ID" value="KAK2148176.1"/>
    <property type="molecule type" value="Genomic_DNA"/>
</dbReference>
<organism evidence="5 6">
    <name type="scientific">Paralvinella palmiformis</name>
    <dbReference type="NCBI Taxonomy" id="53620"/>
    <lineage>
        <taxon>Eukaryota</taxon>
        <taxon>Metazoa</taxon>
        <taxon>Spiralia</taxon>
        <taxon>Lophotrochozoa</taxon>
        <taxon>Annelida</taxon>
        <taxon>Polychaeta</taxon>
        <taxon>Sedentaria</taxon>
        <taxon>Canalipalpata</taxon>
        <taxon>Terebellida</taxon>
        <taxon>Terebelliformia</taxon>
        <taxon>Alvinellidae</taxon>
        <taxon>Paralvinella</taxon>
    </lineage>
</organism>
<accession>A0AAD9J907</accession>
<reference evidence="5" key="1">
    <citation type="journal article" date="2023" name="Mol. Biol. Evol.">
        <title>Third-Generation Sequencing Reveals the Adaptive Role of the Epigenome in Three Deep-Sea Polychaetes.</title>
        <authorList>
            <person name="Perez M."/>
            <person name="Aroh O."/>
            <person name="Sun Y."/>
            <person name="Lan Y."/>
            <person name="Juniper S.K."/>
            <person name="Young C.R."/>
            <person name="Angers B."/>
            <person name="Qian P.Y."/>
        </authorList>
    </citation>
    <scope>NUCLEOTIDE SEQUENCE</scope>
    <source>
        <strain evidence="5">P08H-3</strain>
    </source>
</reference>
<keyword evidence="2" id="KW-0175">Coiled coil</keyword>
<feature type="domain" description="Micro-fibrillar-associated protein 1 C-terminal" evidence="4">
    <location>
        <begin position="192"/>
        <end position="243"/>
    </location>
</feature>
<dbReference type="Pfam" id="PF06991">
    <property type="entry name" value="MFAP1"/>
    <property type="match status" value="1"/>
</dbReference>
<proteinExistence type="inferred from homology"/>
<protein>
    <recommendedName>
        <fullName evidence="4">Micro-fibrillar-associated protein 1 C-terminal domain-containing protein</fullName>
    </recommendedName>
</protein>
<feature type="compositionally biased region" description="Acidic residues" evidence="3">
    <location>
        <begin position="46"/>
        <end position="55"/>
    </location>
</feature>
<evidence type="ECO:0000256" key="2">
    <source>
        <dbReference type="SAM" id="Coils"/>
    </source>
</evidence>
<evidence type="ECO:0000313" key="6">
    <source>
        <dbReference type="Proteomes" id="UP001208570"/>
    </source>
</evidence>
<dbReference type="AlphaFoldDB" id="A0AAD9J907"/>
<dbReference type="PANTHER" id="PTHR15327">
    <property type="entry name" value="MICROFIBRIL-ASSOCIATED PROTEIN"/>
    <property type="match status" value="1"/>
</dbReference>
<evidence type="ECO:0000259" key="4">
    <source>
        <dbReference type="Pfam" id="PF06991"/>
    </source>
</evidence>
<name>A0AAD9J907_9ANNE</name>
<feature type="region of interest" description="Disordered" evidence="3">
    <location>
        <begin position="1"/>
        <end position="21"/>
    </location>
</feature>
<dbReference type="Proteomes" id="UP001208570">
    <property type="component" value="Unassembled WGS sequence"/>
</dbReference>
<feature type="region of interest" description="Disordered" evidence="3">
    <location>
        <begin position="34"/>
        <end position="204"/>
    </location>
</feature>
<feature type="compositionally biased region" description="Acidic residues" evidence="3">
    <location>
        <begin position="164"/>
        <end position="198"/>
    </location>
</feature>
<dbReference type="InterPro" id="IPR033194">
    <property type="entry name" value="MFAP1"/>
</dbReference>
<evidence type="ECO:0000256" key="3">
    <source>
        <dbReference type="SAM" id="MobiDB-lite"/>
    </source>
</evidence>
<comment type="similarity">
    <text evidence="1">Belongs to the MFAP1 family.</text>
</comment>
<sequence>MSKPKPPILSTAGAVPTKNEKGQITMEKVKVARYVSGKRPEYAPDTSDEEDEDELELKLGVKLPSSATLPAMTTEAEMEDRRLRRLQERRQIELEEEDRLQRHRRLHEPEVIGRSSDEDEDDKAAPKRDDAEQSSEEEEELDEEEIEQRRMLLRERARQRREEEEKELLDVEEEDKEGSEEDSSEWEECTDSEEEDEAEPRLKPVFVRKKDRATIKEKEREEERQRQLEVEAKRLAEERRRQTLKDDFLHNRCNFYKIAPFELKADLASTVFKTYEKELLYY</sequence>
<feature type="compositionally biased region" description="Acidic residues" evidence="3">
    <location>
        <begin position="132"/>
        <end position="146"/>
    </location>
</feature>
<keyword evidence="6" id="KW-1185">Reference proteome</keyword>